<gene>
    <name evidence="1" type="ORF">MNBD_GAMMA19-468</name>
</gene>
<organism evidence="1">
    <name type="scientific">hydrothermal vent metagenome</name>
    <dbReference type="NCBI Taxonomy" id="652676"/>
    <lineage>
        <taxon>unclassified sequences</taxon>
        <taxon>metagenomes</taxon>
        <taxon>ecological metagenomes</taxon>
    </lineage>
</organism>
<proteinExistence type="predicted"/>
<name>A0A3B1AD04_9ZZZZ</name>
<accession>A0A3B1AD04</accession>
<evidence type="ECO:0008006" key="2">
    <source>
        <dbReference type="Google" id="ProtNLM"/>
    </source>
</evidence>
<feature type="non-terminal residue" evidence="1">
    <location>
        <position position="1"/>
    </location>
</feature>
<evidence type="ECO:0000313" key="1">
    <source>
        <dbReference type="EMBL" id="VAX03646.1"/>
    </source>
</evidence>
<reference evidence="1" key="1">
    <citation type="submission" date="2018-06" db="EMBL/GenBank/DDBJ databases">
        <authorList>
            <person name="Zhirakovskaya E."/>
        </authorList>
    </citation>
    <scope>NUCLEOTIDE SEQUENCE</scope>
</reference>
<sequence>QVSLWINDDNRKKFWPLMPDDVKTRIKTNSFFAMSIHVRDKPVGLFYADRRSLDCKLDEQAYKQFRQICQFAAKGLANLAK</sequence>
<protein>
    <recommendedName>
        <fullName evidence="2">GAF domain-containing protein</fullName>
    </recommendedName>
</protein>
<dbReference type="AlphaFoldDB" id="A0A3B1AD04"/>
<dbReference type="EMBL" id="UOFV01000415">
    <property type="protein sequence ID" value="VAX03646.1"/>
    <property type="molecule type" value="Genomic_DNA"/>
</dbReference>